<comment type="caution">
    <text evidence="2">The sequence shown here is derived from an EMBL/GenBank/DDBJ whole genome shotgun (WGS) entry which is preliminary data.</text>
</comment>
<feature type="compositionally biased region" description="Low complexity" evidence="1">
    <location>
        <begin position="30"/>
        <end position="41"/>
    </location>
</feature>
<organism evidence="2 3">
    <name type="scientific">Goodfellowiella coeruleoviolacea</name>
    <dbReference type="NCBI Taxonomy" id="334858"/>
    <lineage>
        <taxon>Bacteria</taxon>
        <taxon>Bacillati</taxon>
        <taxon>Actinomycetota</taxon>
        <taxon>Actinomycetes</taxon>
        <taxon>Pseudonocardiales</taxon>
        <taxon>Pseudonocardiaceae</taxon>
        <taxon>Goodfellowiella</taxon>
    </lineage>
</organism>
<accession>A0AAE3KJ78</accession>
<dbReference type="AlphaFoldDB" id="A0AAE3KJ78"/>
<dbReference type="RefSeq" id="WP_253767300.1">
    <property type="nucleotide sequence ID" value="NZ_JAMTCK010000002.1"/>
</dbReference>
<gene>
    <name evidence="2" type="ORF">LX83_000873</name>
</gene>
<evidence type="ECO:0000313" key="3">
    <source>
        <dbReference type="Proteomes" id="UP001206128"/>
    </source>
</evidence>
<proteinExistence type="predicted"/>
<feature type="compositionally biased region" description="Low complexity" evidence="1">
    <location>
        <begin position="1"/>
        <end position="19"/>
    </location>
</feature>
<evidence type="ECO:0000313" key="2">
    <source>
        <dbReference type="EMBL" id="MCP2164033.1"/>
    </source>
</evidence>
<feature type="compositionally biased region" description="Polar residues" evidence="1">
    <location>
        <begin position="103"/>
        <end position="126"/>
    </location>
</feature>
<keyword evidence="3" id="KW-1185">Reference proteome</keyword>
<dbReference type="Proteomes" id="UP001206128">
    <property type="component" value="Unassembled WGS sequence"/>
</dbReference>
<evidence type="ECO:0000256" key="1">
    <source>
        <dbReference type="SAM" id="MobiDB-lite"/>
    </source>
</evidence>
<reference evidence="2" key="1">
    <citation type="submission" date="2022-06" db="EMBL/GenBank/DDBJ databases">
        <title>Genomic Encyclopedia of Archaeal and Bacterial Type Strains, Phase II (KMG-II): from individual species to whole genera.</title>
        <authorList>
            <person name="Goeker M."/>
        </authorList>
    </citation>
    <scope>NUCLEOTIDE SEQUENCE</scope>
    <source>
        <strain evidence="2">DSM 43935</strain>
    </source>
</reference>
<dbReference type="EMBL" id="JAMTCK010000002">
    <property type="protein sequence ID" value="MCP2164033.1"/>
    <property type="molecule type" value="Genomic_DNA"/>
</dbReference>
<protein>
    <submittedName>
        <fullName evidence="2">Uncharacterized protein</fullName>
    </submittedName>
</protein>
<feature type="region of interest" description="Disordered" evidence="1">
    <location>
        <begin position="1"/>
        <end position="57"/>
    </location>
</feature>
<feature type="region of interest" description="Disordered" evidence="1">
    <location>
        <begin position="103"/>
        <end position="176"/>
    </location>
</feature>
<name>A0AAE3KJ78_9PSEU</name>
<sequence>MARKSGGSSSGGFSSHSQESGGGTPRPHTSGDPGPSGSGRPNTAGLPQGTAGLSMNTDAVISMENKLTELGDRVRTASDNMRISLSPNAFGLLGGAMARSTTDTISRGADSTRSAGDGLSQASQGLGASRKRTRDTDEDNANSFNRIVGGVQDLSLNGGGAKRPRRTDAGSGPKIEVNGLEVGNNYNFRRDFAHELKANGFDDNWGKSKNELVDQFFEKHKGESFDSYDDLIGQMYQDGVLDPKDSGKHMGPTTLGDRPGFTKDTLDEITIDSGEHRRHTISSSSLGKAIEQAGKESDLATLNDWLKRHGQPEVMDTGRPELDKRDAMRSIWEYAHNHTGNLWAGDGQQNTSLGFIRGPLLSSIESVNKMADRPFGEHDQPLPLDKVLDTLPKQKFENYNQSNQQSVQTWNGVKDTLVERLTDASTVGPDGRRVIDPAEAVSLIRDSINHADVDFPQNQNPQNHIPAADNQRYYDGVRQVYGQMPFANSTFFDEGGPLDNFLDLQVPKG</sequence>